<feature type="region of interest" description="Disordered" evidence="1">
    <location>
        <begin position="127"/>
        <end position="148"/>
    </location>
</feature>
<proteinExistence type="predicted"/>
<feature type="region of interest" description="Disordered" evidence="1">
    <location>
        <begin position="163"/>
        <end position="185"/>
    </location>
</feature>
<dbReference type="EMBL" id="GEBQ01031360">
    <property type="protein sequence ID" value="JAT08617.1"/>
    <property type="molecule type" value="Transcribed_RNA"/>
</dbReference>
<feature type="compositionally biased region" description="Polar residues" evidence="1">
    <location>
        <begin position="172"/>
        <end position="185"/>
    </location>
</feature>
<evidence type="ECO:0000256" key="1">
    <source>
        <dbReference type="SAM" id="MobiDB-lite"/>
    </source>
</evidence>
<gene>
    <name evidence="3" type="ORF">g.22497</name>
</gene>
<sequence length="345" mass="40312">MRAEHHLMGIVLLLLVCSTTNAWFSPFAVPRISVFSFNKSRKQESVSYGLDNHMEENGHQFNESYIQYNELNSSNERYAETNEHESEEYEDIDEYMNVSDEENIKELKPNYDKLYYASKMDNDLNETEHFANSGENNTSEVDEAGSMEQTENYDETIYSDDYSDVEEEPEHQNQSNSVNGQILLNNSNSNYKENYVVDNSKDNISDNINESDGDYNNESYSEYTNKNDSEYNNKSNYTNEANESDKEPKKERDTNYGKSNTTHDTNWADKQGNEESENEYDESGHIYSTNEYNEEYNEDKYQDENSNYDSQENSPTLETQLIEQITNHSNYKDDSDDEFICNLLE</sequence>
<name>A0A1B6KAZ0_9HEMI</name>
<keyword evidence="2" id="KW-0732">Signal</keyword>
<feature type="compositionally biased region" description="Polar residues" evidence="1">
    <location>
        <begin position="232"/>
        <end position="241"/>
    </location>
</feature>
<accession>A0A1B6KAZ0</accession>
<feature type="signal peptide" evidence="2">
    <location>
        <begin position="1"/>
        <end position="22"/>
    </location>
</feature>
<feature type="chain" id="PRO_5008586467" evidence="2">
    <location>
        <begin position="23"/>
        <end position="345"/>
    </location>
</feature>
<evidence type="ECO:0000256" key="2">
    <source>
        <dbReference type="SAM" id="SignalP"/>
    </source>
</evidence>
<feature type="region of interest" description="Disordered" evidence="1">
    <location>
        <begin position="198"/>
        <end position="316"/>
    </location>
</feature>
<feature type="compositionally biased region" description="Basic and acidic residues" evidence="1">
    <location>
        <begin position="243"/>
        <end position="255"/>
    </location>
</feature>
<feature type="compositionally biased region" description="Polar residues" evidence="1">
    <location>
        <begin position="307"/>
        <end position="316"/>
    </location>
</feature>
<protein>
    <submittedName>
        <fullName evidence="3">Uncharacterized protein</fullName>
    </submittedName>
</protein>
<evidence type="ECO:0000313" key="3">
    <source>
        <dbReference type="EMBL" id="JAT08617.1"/>
    </source>
</evidence>
<reference evidence="3" key="1">
    <citation type="submission" date="2015-11" db="EMBL/GenBank/DDBJ databases">
        <title>De novo transcriptome assembly of four potential Pierce s Disease insect vectors from Arizona vineyards.</title>
        <authorList>
            <person name="Tassone E.E."/>
        </authorList>
    </citation>
    <scope>NUCLEOTIDE SEQUENCE</scope>
</reference>
<dbReference type="AlphaFoldDB" id="A0A1B6KAZ0"/>
<organism evidence="3">
    <name type="scientific">Graphocephala atropunctata</name>
    <dbReference type="NCBI Taxonomy" id="36148"/>
    <lineage>
        <taxon>Eukaryota</taxon>
        <taxon>Metazoa</taxon>
        <taxon>Ecdysozoa</taxon>
        <taxon>Arthropoda</taxon>
        <taxon>Hexapoda</taxon>
        <taxon>Insecta</taxon>
        <taxon>Pterygota</taxon>
        <taxon>Neoptera</taxon>
        <taxon>Paraneoptera</taxon>
        <taxon>Hemiptera</taxon>
        <taxon>Auchenorrhyncha</taxon>
        <taxon>Membracoidea</taxon>
        <taxon>Cicadellidae</taxon>
        <taxon>Cicadellinae</taxon>
        <taxon>Cicadellini</taxon>
        <taxon>Graphocephala</taxon>
    </lineage>
</organism>
<feature type="compositionally biased region" description="Polar residues" evidence="1">
    <location>
        <begin position="256"/>
        <end position="265"/>
    </location>
</feature>